<evidence type="ECO:0000256" key="1">
    <source>
        <dbReference type="SAM" id="MobiDB-lite"/>
    </source>
</evidence>
<keyword evidence="2" id="KW-1133">Transmembrane helix</keyword>
<proteinExistence type="predicted"/>
<dbReference type="RefSeq" id="XP_008818942.1">
    <property type="nucleotide sequence ID" value="XM_008820720.1"/>
</dbReference>
<organism evidence="3 4">
    <name type="scientific">Plasmodium inui San Antonio 1</name>
    <dbReference type="NCBI Taxonomy" id="1237626"/>
    <lineage>
        <taxon>Eukaryota</taxon>
        <taxon>Sar</taxon>
        <taxon>Alveolata</taxon>
        <taxon>Apicomplexa</taxon>
        <taxon>Aconoidasida</taxon>
        <taxon>Haemosporida</taxon>
        <taxon>Plasmodiidae</taxon>
        <taxon>Plasmodium</taxon>
        <taxon>Plasmodium (Plasmodium)</taxon>
    </lineage>
</organism>
<accession>W6ZYU4</accession>
<keyword evidence="2" id="KW-0472">Membrane</keyword>
<dbReference type="AlphaFoldDB" id="W6ZYU4"/>
<gene>
    <name evidence="3" type="ORF">C922_05148</name>
</gene>
<evidence type="ECO:0000256" key="2">
    <source>
        <dbReference type="SAM" id="Phobius"/>
    </source>
</evidence>
<dbReference type="VEuPathDB" id="PlasmoDB:C922_05148"/>
<feature type="region of interest" description="Disordered" evidence="1">
    <location>
        <begin position="304"/>
        <end position="323"/>
    </location>
</feature>
<name>W6ZYU4_9APIC</name>
<keyword evidence="2" id="KW-0812">Transmembrane</keyword>
<keyword evidence="4" id="KW-1185">Reference proteome</keyword>
<dbReference type="EMBL" id="KI965500">
    <property type="protein sequence ID" value="EUD64460.1"/>
    <property type="molecule type" value="Genomic_DNA"/>
</dbReference>
<protein>
    <submittedName>
        <fullName evidence="3">Uncharacterized protein</fullName>
    </submittedName>
</protein>
<evidence type="ECO:0000313" key="4">
    <source>
        <dbReference type="Proteomes" id="UP000030640"/>
    </source>
</evidence>
<feature type="transmembrane region" description="Helical" evidence="2">
    <location>
        <begin position="325"/>
        <end position="347"/>
    </location>
</feature>
<dbReference type="Proteomes" id="UP000030640">
    <property type="component" value="Unassembled WGS sequence"/>
</dbReference>
<reference evidence="3 4" key="1">
    <citation type="submission" date="2013-02" db="EMBL/GenBank/DDBJ databases">
        <title>The Genome Sequence of Plasmodium inui San Antonio 1.</title>
        <authorList>
            <consortium name="The Broad Institute Genome Sequencing Platform"/>
            <consortium name="The Broad Institute Genome Sequencing Center for Infectious Disease"/>
            <person name="Neafsey D."/>
            <person name="Cheeseman I."/>
            <person name="Volkman S."/>
            <person name="Adams J."/>
            <person name="Walker B."/>
            <person name="Young S.K."/>
            <person name="Zeng Q."/>
            <person name="Gargeya S."/>
            <person name="Fitzgerald M."/>
            <person name="Haas B."/>
            <person name="Abouelleil A."/>
            <person name="Alvarado L."/>
            <person name="Arachchi H.M."/>
            <person name="Berlin A.M."/>
            <person name="Chapman S.B."/>
            <person name="Dewar J."/>
            <person name="Goldberg J."/>
            <person name="Griggs A."/>
            <person name="Gujja S."/>
            <person name="Hansen M."/>
            <person name="Howarth C."/>
            <person name="Imamovic A."/>
            <person name="Larimer J."/>
            <person name="McCowan C."/>
            <person name="Murphy C."/>
            <person name="Neiman D."/>
            <person name="Pearson M."/>
            <person name="Priest M."/>
            <person name="Roberts A."/>
            <person name="Saif S."/>
            <person name="Shea T."/>
            <person name="Sisk P."/>
            <person name="Sykes S."/>
            <person name="Wortman J."/>
            <person name="Nusbaum C."/>
            <person name="Birren B."/>
        </authorList>
    </citation>
    <scope>NUCLEOTIDE SEQUENCE [LARGE SCALE GENOMIC DNA]</scope>
    <source>
        <strain evidence="3 4">San Antonio 1</strain>
    </source>
</reference>
<sequence length="378" mass="42273">MGASVFGSYIRSIKETIGRIGGCGRGSGKGTPACKLFKDKSSIKRVGDWEGENIPGSWDTWMTGYLSRMSRNICIMAELWITGLDLKYQGGSRVLGGTCSYPDFRQFMKQGGGGSQCEVQVQKSHWIQLMTTPELNMKQENQKELQLCMEIVKILMLTLQIKRKHSKLNVDSDSQQEICEKAYRELKDWGGEELALRIMSAWFITDDWPKAYKEELPLAGRDMFEIITEEIMGLDSGIKGLTCKYIGEQQKPGASGIVPVKTVCTEDVKGASKFVEKEWQTEELETRAGEQESILQQVNQGLNRKNNSEQGAPAHPGEPPRGAHMAGIIGGAILTLALTCLSVYGLIRIFRPRERRRLIPLWTRRSNGRIRYTAGRGG</sequence>
<evidence type="ECO:0000313" key="3">
    <source>
        <dbReference type="EMBL" id="EUD64460.1"/>
    </source>
</evidence>
<dbReference type="GeneID" id="20040422"/>